<keyword evidence="6" id="KW-0175">Coiled coil</keyword>
<keyword evidence="5" id="KW-0965">Cell junction</keyword>
<feature type="region of interest" description="Disordered" evidence="7">
    <location>
        <begin position="1447"/>
        <end position="1482"/>
    </location>
</feature>
<feature type="region of interest" description="Disordered" evidence="7">
    <location>
        <begin position="2940"/>
        <end position="2985"/>
    </location>
</feature>
<feature type="compositionally biased region" description="Low complexity" evidence="7">
    <location>
        <begin position="2975"/>
        <end position="2984"/>
    </location>
</feature>
<feature type="compositionally biased region" description="Basic and acidic residues" evidence="7">
    <location>
        <begin position="284"/>
        <end position="294"/>
    </location>
</feature>
<feature type="compositionally biased region" description="Basic and acidic residues" evidence="7">
    <location>
        <begin position="1374"/>
        <end position="1385"/>
    </location>
</feature>
<dbReference type="GeneTree" id="ENSGT00940000162855"/>
<feature type="compositionally biased region" description="Basic and acidic residues" evidence="7">
    <location>
        <begin position="815"/>
        <end position="825"/>
    </location>
</feature>
<feature type="region of interest" description="Disordered" evidence="7">
    <location>
        <begin position="814"/>
        <end position="865"/>
    </location>
</feature>
<evidence type="ECO:0000313" key="9">
    <source>
        <dbReference type="Proteomes" id="UP000694390"/>
    </source>
</evidence>
<dbReference type="GO" id="GO:0016020">
    <property type="term" value="C:membrane"/>
    <property type="evidence" value="ECO:0007669"/>
    <property type="project" value="TreeGrafter"/>
</dbReference>
<dbReference type="SUPFAM" id="SSF75399">
    <property type="entry name" value="Plakin repeat"/>
    <property type="match status" value="9"/>
</dbReference>
<feature type="compositionally biased region" description="Polar residues" evidence="7">
    <location>
        <begin position="1890"/>
        <end position="1901"/>
    </location>
</feature>
<proteinExistence type="inferred from homology"/>
<comment type="subcellular location">
    <subcellularLocation>
        <location evidence="1">Cell junction</location>
    </subcellularLocation>
</comment>
<dbReference type="GO" id="GO:0005737">
    <property type="term" value="C:cytoplasm"/>
    <property type="evidence" value="ECO:0007669"/>
    <property type="project" value="TreeGrafter"/>
</dbReference>
<accession>A0A8C4VKY1</accession>
<dbReference type="GO" id="GO:0042995">
    <property type="term" value="C:cell projection"/>
    <property type="evidence" value="ECO:0007669"/>
    <property type="project" value="UniProtKB-SubCell"/>
</dbReference>
<keyword evidence="4" id="KW-0677">Repeat</keyword>
<reference evidence="8" key="3">
    <citation type="submission" date="2025-09" db="UniProtKB">
        <authorList>
            <consortium name="Ensembl"/>
        </authorList>
    </citation>
    <scope>IDENTIFICATION</scope>
</reference>
<name>A0A8C4VKY1_9SAUR</name>
<dbReference type="Proteomes" id="UP000694390">
    <property type="component" value="Chromosome 2"/>
</dbReference>
<feature type="compositionally biased region" description="Low complexity" evidence="7">
    <location>
        <begin position="408"/>
        <end position="417"/>
    </location>
</feature>
<dbReference type="Pfam" id="PF00681">
    <property type="entry name" value="Plectin"/>
    <property type="match status" value="17"/>
</dbReference>
<reference evidence="8" key="2">
    <citation type="submission" date="2025-08" db="UniProtKB">
        <authorList>
            <consortium name="Ensembl"/>
        </authorList>
    </citation>
    <scope>IDENTIFICATION</scope>
</reference>
<evidence type="ECO:0000256" key="5">
    <source>
        <dbReference type="ARBA" id="ARBA00022949"/>
    </source>
</evidence>
<feature type="compositionally biased region" description="Basic and acidic residues" evidence="7">
    <location>
        <begin position="1905"/>
        <end position="1916"/>
    </location>
</feature>
<evidence type="ECO:0000256" key="1">
    <source>
        <dbReference type="ARBA" id="ARBA00004282"/>
    </source>
</evidence>
<evidence type="ECO:0000256" key="4">
    <source>
        <dbReference type="ARBA" id="ARBA00022737"/>
    </source>
</evidence>
<keyword evidence="3" id="KW-0597">Phosphoprotein</keyword>
<feature type="compositionally biased region" description="Polar residues" evidence="7">
    <location>
        <begin position="297"/>
        <end position="308"/>
    </location>
</feature>
<feature type="region of interest" description="Disordered" evidence="7">
    <location>
        <begin position="283"/>
        <end position="334"/>
    </location>
</feature>
<feature type="compositionally biased region" description="Polar residues" evidence="7">
    <location>
        <begin position="828"/>
        <end position="839"/>
    </location>
</feature>
<feature type="compositionally biased region" description="Basic and acidic residues" evidence="7">
    <location>
        <begin position="1877"/>
        <end position="1887"/>
    </location>
</feature>
<evidence type="ECO:0000256" key="6">
    <source>
        <dbReference type="ARBA" id="ARBA00023054"/>
    </source>
</evidence>
<feature type="compositionally biased region" description="Polar residues" evidence="7">
    <location>
        <begin position="1359"/>
        <end position="1370"/>
    </location>
</feature>
<feature type="region of interest" description="Disordered" evidence="7">
    <location>
        <begin position="1345"/>
        <end position="1392"/>
    </location>
</feature>
<dbReference type="GO" id="GO:0070161">
    <property type="term" value="C:anchoring junction"/>
    <property type="evidence" value="ECO:0007669"/>
    <property type="project" value="UniProtKB-SubCell"/>
</dbReference>
<dbReference type="SMART" id="SM00250">
    <property type="entry name" value="PLEC"/>
    <property type="match status" value="41"/>
</dbReference>
<reference evidence="8" key="1">
    <citation type="submission" date="2019-06" db="EMBL/GenBank/DDBJ databases">
        <title>G10K-VGP Goodes thornscrub tortoise genome, primary haplotype.</title>
        <authorList>
            <person name="Murphy B."/>
            <person name="Edwards T."/>
            <person name="Rhie A."/>
            <person name="Koren S."/>
            <person name="Phillippy A."/>
            <person name="Fedrigo O."/>
            <person name="Haase B."/>
            <person name="Mountcastle J."/>
            <person name="Lewin H."/>
            <person name="Damas J."/>
            <person name="Howe K."/>
            <person name="Formenti G."/>
            <person name="Myers G."/>
            <person name="Durbin R."/>
            <person name="Jarvis E.D."/>
        </authorList>
    </citation>
    <scope>NUCLEOTIDE SEQUENCE [LARGE SCALE GENOMIC DNA]</scope>
</reference>
<evidence type="ECO:0000256" key="7">
    <source>
        <dbReference type="SAM" id="MobiDB-lite"/>
    </source>
</evidence>
<evidence type="ECO:0000256" key="2">
    <source>
        <dbReference type="ARBA" id="ARBA00009109"/>
    </source>
</evidence>
<feature type="compositionally biased region" description="Basic and acidic residues" evidence="7">
    <location>
        <begin position="843"/>
        <end position="854"/>
    </location>
</feature>
<sequence length="3275" mass="363286">MESVKRYLEGTSCIAGVLVPSKADPSKTEKMSIYQAMGKGILRPGTALVLLEAQAASGFITDPLKNEKLSVDEAVSAGLVGREIHEKLLSAERAVTGYTDPYTGNKISLFQAMKRDLIVKDHGIRLLEAQIATGGIIDPVHSHRLPVEVAYKRGYFDEEMNRILSDPSDDTKGFFDPNTHENLTYMQLLSRCVPDPDTGLLMLQLMHKGSVLFQLDEKTRISLQSAPATVSVGLFQGQNVTVWELLFSRYVPDQKRQELLKKYKAGTLTIQEMTTIITTLITEAEQKSSREPGHVKSPSTQRATSQNAEAARAQRDEKGEKALKTTTVDGPGGEFEGRKVSVWDLLFSRYVPEEKRQELLKKYKAGTLTIQEMITVITTIITETEEKSGKQPGGVEGSCREERPSGRAASAPSPQDQQAEKALRLATVDVSVGEFQGRKVSVWELLFSKYLPEEKRQELLEQYRAGTVTLEELVRILTTMVEETEERSSKVKFSGLRRQVTASELFSSDIIDQNTLTELTQGTKTVQEITEMESVKRYLEGTSCIAGVLVPSKADPSKTEKMSIYQAMGKGILRPGTALVLLEAQAASGFITDPLKNEKLSVDEAVSAGLVGREIHEKLLSAERAVTGYTDPYTGNKISLFQAMKRDLIVKDHGIRLLEAQIATGGIIDPVHSHRLPVEVAYKRGYFDEEMNRILSDPSDDTKGFFDPNTHENLTYMQLLSRCVPDPDTGLLMLQLMHKGSVLFQLDEKTRISLQSAPATVSVGLFQGQNVTVWELLFSRYVPDQKRQELLKKYKAGTLTIQEMTTIITTLITEAEQKSSREPGHVKSPSTQRATSQNAEAARAQRDEKGEKALKTTTVDGPGGEFEGRKVSVWDLLFSRYVPEEKRQELLKKYKAGTLTIQEMITVITTIITETEEKSGKQPGGVEGSCREERPSGRAASAPSPQDQQAEKALRLATVDVSVGEFQGRKVSVWELLFSKYLPEEKRQELLEQYRAGTVTLEELVRILTTMVEETEERSSKVKFSGLRRQVTASELFSSDIIDQNTLTELTQGTKTVQEITEMESVKRYLEGTSCIAGVLVPSKADPSKTEKMSIYQAMGKGILRPGTALVLLEAQAASGFITDPLKNEKLSVDEAVSAGLVGREIHEKLLSAERAVTGYTDPYTGNKISLFQAMKRDLIVKDHGIRLLEAQIATGGIIDPVHSHRLPVEVAYKRGYFDEEMNRILSDPSDDTKGFFDPNTHENLTYMQLLSRCVPDPDTGLLMLQLMHKGSVLFQLDEKTRISLQSAPATVSVGLFQGQNVTVWELLFSRYVPDQKRQELLKKYKAGTLTIQEMTTIITTLITEAEQKSSREPGHVKSPSTQRATSQNAEAARAQRDEKGEKALKTMTVDGPGGEFEGRKVSVWDLLFSRYVPEEKRQELLKKYKAGTLTIQEMITVITTIITETEEKSGKQPGGVEGSCREERPSGRAASAPSPQDQQAEKALRLATVDVSVGEFQGRKVSVWELLFSKYLPEEKRQELLEQYRAGTVTLEELVRILTTMVEETEERSSKVKFSGLRRQVTASELFSSDIIDQNTLTELTQGTKTVQEITEMESVKRYLEGTSCIAGVLVPSKADPSKTEKMSIYQAMGKGILRPGTALVLLEAQAASGFITDPLKNEKLSVDEAVSAGLVGREIHEKLLSAERAVTGYTDPYTGNKISLFQAMKRDLIVKDHGIRLLEAQIATGGIIDPVHSHRLPVEVAYKRGYFDEEMNRILSDPSDDTKGFFDPNTHENLTYMQLLSRCVPDPDTGLLMLQLMHKGSMLFQLDEKTRISLQSAPATVSVGLFQGQNVTVWELLFSRYVPDQKRQELLKKYKAGTLTIQEMTTIITTLITEAEQKSSREPGHVKSPSTQRATSQNAEAARAQRDEKGEKALKTTTVDGPGGEFEGRKVSVWDLLFSRYVPEEKRQELLKKYKAGTLTIQEMITVITTIITETEEKSGKQPGGVEGSCREERPSGRAASAPSPQDQQAEKALRLATVDVSVGEFQGRKVSVWELLFSKYLPEEKRQELLEQYRAGTVTLEELVRILTTMVEETEERSSKVKFSGLRRQVTASELFSSDIIDQNTLTELTQGTKTVQEITEMESVKRYLEGTSCIAGVLVPSKADPSKTEKMSIYQAMGKGILRPGTALVLLEAQAASGFITDPLKNEKLSVDEAVSAGLVGREIHEKLLSAERAVTGYTDPYTGNKISLFQAMKRDLIVKDHGIRLLEAQIATGGIIDPVHSHRLPVEVAYKRGYFDEEMNRILSDPSDDTKGFFDPNTHENLTYMQLLSRCVPDPDTGLLMLQLMHKGSVLFQLDEKTRISLQSAPATVSFQGRKVSVWELLFSKYLPEEKRQELLEQYRAGTVTLEELVRILTTMVEETEERSSKVKFSGLRRQVTASELFSSDIIDQNTLTELTQGTKTVQEITEMESVKRYLEGTSCIAGVLVPSKADPSKTEKMSIYQAMGKGILRPGTALVLLEAQAASGFITDPLKNEKLSVDEAVSAGLVGREIHEKLLSAERAVTGYTDPYTGNKISLFQAMKRDLIVKDHGIRLLEAQIATGGIIDPVHSHRLPVEVAYKRGYFDEEMNRILSDPSDDTKGFFDPNTHENLTYMQLLSRCIPDPDTGLLMLQLISSKVKFSGLRRQVTASELFSSDIIDQNTLTELTQGTKTVQEITEMESVKRYLEGTSCIAGVLVPSKADPSKTEKMSIYQAMGKGILRPGTALVLLEAQAASGFITDPLKNEKLSVDEAVSAGLVGREIHEKLLSAERAVTGYTDPYTGNKISLFQAMKRDLIVKDHGIRLLEAQIATGGIIDPVHSHRLPVEVAYKRGYFDEEMNRILSDPSDDTKGFFDPNTHENLTYMQLLSRCVPDPDTGLLMLQLMHKGSVLFQLDEKTRISLQSVAYKRGYFDEEMNRILSDPSDDTKEEKSGKQPGGVEGSCREERPSGRAASAPSPQDQQAEKALRLATVDQYRAGTVTLEELVRILTTMVEETEERSSKVNSDIIDQNTLTELTQGTKTVCIAGVLVPSKADPSKTEKMSIYQAMGKGILRPGTALVLLEAQAASGFITDPLKNEKLSVDEAVSAGLVGREIHEKLLSAERAVTGYTDPYTGNKISLFQAMKRDLIVKDHGIRLLEAQIATGGIIDPVHSHRLPVEVAYKRGRDYHGKLLSAERAVTGYTDPYTGNKISLFQAMKRDLIVKDHGIRLLEAQIATGGIIDPVHSHRLPVEVAYKRGYFDQDTSSWISTKS</sequence>
<comment type="similarity">
    <text evidence="2">Belongs to the plakin or cytolinker family.</text>
</comment>
<protein>
    <submittedName>
        <fullName evidence="8">Epiplakin 1</fullName>
    </submittedName>
</protein>
<feature type="compositionally biased region" description="Low complexity" evidence="7">
    <location>
        <begin position="939"/>
        <end position="948"/>
    </location>
</feature>
<feature type="compositionally biased region" description="Low complexity" evidence="7">
    <location>
        <begin position="2001"/>
        <end position="2010"/>
    </location>
</feature>
<dbReference type="GO" id="GO:1990254">
    <property type="term" value="F:keratin filament binding"/>
    <property type="evidence" value="ECO:0007669"/>
    <property type="project" value="TreeGrafter"/>
</dbReference>
<dbReference type="InterPro" id="IPR043197">
    <property type="entry name" value="Plakin"/>
</dbReference>
<dbReference type="GO" id="GO:0005198">
    <property type="term" value="F:structural molecule activity"/>
    <property type="evidence" value="ECO:0007669"/>
    <property type="project" value="TreeGrafter"/>
</dbReference>
<evidence type="ECO:0000313" key="8">
    <source>
        <dbReference type="Ensembl" id="ENSGEVP00005003419.1"/>
    </source>
</evidence>
<feature type="region of interest" description="Disordered" evidence="7">
    <location>
        <begin position="916"/>
        <end position="951"/>
    </location>
</feature>
<dbReference type="Ensembl" id="ENSGEVT00005003576.1">
    <property type="protein sequence ID" value="ENSGEVP00005003419.1"/>
    <property type="gene ID" value="ENSGEVG00005002488.1"/>
</dbReference>
<dbReference type="GO" id="GO:0045110">
    <property type="term" value="P:intermediate filament bundle assembly"/>
    <property type="evidence" value="ECO:0007669"/>
    <property type="project" value="TreeGrafter"/>
</dbReference>
<feature type="compositionally biased region" description="Basic and acidic residues" evidence="7">
    <location>
        <begin position="312"/>
        <end position="323"/>
    </location>
</feature>
<feature type="compositionally biased region" description="Basic and acidic residues" evidence="7">
    <location>
        <begin position="1346"/>
        <end position="1356"/>
    </location>
</feature>
<dbReference type="PANTHER" id="PTHR23169">
    <property type="entry name" value="ENVOPLAKIN"/>
    <property type="match status" value="1"/>
</dbReference>
<dbReference type="GO" id="GO:0045095">
    <property type="term" value="C:keratin filament"/>
    <property type="evidence" value="ECO:0007669"/>
    <property type="project" value="TreeGrafter"/>
</dbReference>
<feature type="region of interest" description="Disordered" evidence="7">
    <location>
        <begin position="1876"/>
        <end position="1927"/>
    </location>
</feature>
<dbReference type="GO" id="GO:0042060">
    <property type="term" value="P:wound healing"/>
    <property type="evidence" value="ECO:0007669"/>
    <property type="project" value="TreeGrafter"/>
</dbReference>
<dbReference type="InterPro" id="IPR035915">
    <property type="entry name" value="Plakin_repeat_sf"/>
</dbReference>
<dbReference type="InterPro" id="IPR001101">
    <property type="entry name" value="Plectin_repeat"/>
</dbReference>
<feature type="region of interest" description="Disordered" evidence="7">
    <location>
        <begin position="385"/>
        <end position="420"/>
    </location>
</feature>
<keyword evidence="9" id="KW-1185">Reference proteome</keyword>
<dbReference type="PANTHER" id="PTHR23169:SF21">
    <property type="entry name" value="EPIPLAKIN"/>
    <property type="match status" value="1"/>
</dbReference>
<organism evidence="8 9">
    <name type="scientific">Gopherus evgoodei</name>
    <name type="common">Goodes thornscrub tortoise</name>
    <dbReference type="NCBI Taxonomy" id="1825980"/>
    <lineage>
        <taxon>Eukaryota</taxon>
        <taxon>Metazoa</taxon>
        <taxon>Chordata</taxon>
        <taxon>Craniata</taxon>
        <taxon>Vertebrata</taxon>
        <taxon>Euteleostomi</taxon>
        <taxon>Archelosauria</taxon>
        <taxon>Testudinata</taxon>
        <taxon>Testudines</taxon>
        <taxon>Cryptodira</taxon>
        <taxon>Durocryptodira</taxon>
        <taxon>Testudinoidea</taxon>
        <taxon>Testudinidae</taxon>
        <taxon>Gopherus</taxon>
    </lineage>
</organism>
<dbReference type="Gene3D" id="3.90.1290.10">
    <property type="entry name" value="Plakin repeat"/>
    <property type="match status" value="9"/>
</dbReference>
<evidence type="ECO:0000256" key="3">
    <source>
        <dbReference type="ARBA" id="ARBA00022553"/>
    </source>
</evidence>
<feature type="compositionally biased region" description="Low complexity" evidence="7">
    <location>
        <begin position="1470"/>
        <end position="1479"/>
    </location>
</feature>
<feature type="region of interest" description="Disordered" evidence="7">
    <location>
        <begin position="1978"/>
        <end position="2013"/>
    </location>
</feature>
<dbReference type="FunFam" id="3.90.1290.10:FF:000001">
    <property type="entry name" value="Plectin a"/>
    <property type="match status" value="8"/>
</dbReference>
<gene>
    <name evidence="8" type="primary">EPPK1</name>
</gene>